<dbReference type="STRING" id="930117.SAMN05216225_102642"/>
<sequence>MRAPLHHEKGAFWRNRGTMDRLDYKVERHSSILQEKALEHEDPSTTYQYRTLGQATYTYLGQEPVPAPHLGQATFPAPH</sequence>
<dbReference type="AlphaFoldDB" id="A0A1M5IWK4"/>
<name>A0A1M5IWK4_9BACI</name>
<dbReference type="Proteomes" id="UP000183988">
    <property type="component" value="Unassembled WGS sequence"/>
</dbReference>
<keyword evidence="2" id="KW-1185">Reference proteome</keyword>
<evidence type="ECO:0000313" key="1">
    <source>
        <dbReference type="EMBL" id="SHG32702.1"/>
    </source>
</evidence>
<proteinExistence type="predicted"/>
<accession>A0A1M5IWK4</accession>
<gene>
    <name evidence="1" type="ORF">SAMN05216225_102642</name>
</gene>
<dbReference type="EMBL" id="FQVW01000026">
    <property type="protein sequence ID" value="SHG32702.1"/>
    <property type="molecule type" value="Genomic_DNA"/>
</dbReference>
<protein>
    <submittedName>
        <fullName evidence="1">Uncharacterized protein</fullName>
    </submittedName>
</protein>
<evidence type="ECO:0000313" key="2">
    <source>
        <dbReference type="Proteomes" id="UP000183988"/>
    </source>
</evidence>
<organism evidence="1 2">
    <name type="scientific">Ornithinibacillus halophilus</name>
    <dbReference type="NCBI Taxonomy" id="930117"/>
    <lineage>
        <taxon>Bacteria</taxon>
        <taxon>Bacillati</taxon>
        <taxon>Bacillota</taxon>
        <taxon>Bacilli</taxon>
        <taxon>Bacillales</taxon>
        <taxon>Bacillaceae</taxon>
        <taxon>Ornithinibacillus</taxon>
    </lineage>
</organism>
<reference evidence="1 2" key="1">
    <citation type="submission" date="2016-11" db="EMBL/GenBank/DDBJ databases">
        <authorList>
            <person name="Jaros S."/>
            <person name="Januszkiewicz K."/>
            <person name="Wedrychowicz H."/>
        </authorList>
    </citation>
    <scope>NUCLEOTIDE SEQUENCE [LARGE SCALE GENOMIC DNA]</scope>
    <source>
        <strain evidence="1 2">IBRC-M 10683</strain>
    </source>
</reference>